<feature type="region of interest" description="Disordered" evidence="4">
    <location>
        <begin position="154"/>
        <end position="174"/>
    </location>
</feature>
<protein>
    <recommendedName>
        <fullName evidence="7">SpaA-like prealbumin fold domain-containing protein</fullName>
    </recommendedName>
</protein>
<dbReference type="AlphaFoldDB" id="A0A4P6YWP7"/>
<keyword evidence="9" id="KW-1185">Reference proteome</keyword>
<evidence type="ECO:0000256" key="2">
    <source>
        <dbReference type="ARBA" id="ARBA00022525"/>
    </source>
</evidence>
<evidence type="ECO:0000259" key="7">
    <source>
        <dbReference type="Pfam" id="PF17802"/>
    </source>
</evidence>
<feature type="compositionally biased region" description="Polar residues" evidence="4">
    <location>
        <begin position="322"/>
        <end position="333"/>
    </location>
</feature>
<organism evidence="8 9">
    <name type="scientific">Periweissella cryptocerci</name>
    <dbReference type="NCBI Taxonomy" id="2506420"/>
    <lineage>
        <taxon>Bacteria</taxon>
        <taxon>Bacillati</taxon>
        <taxon>Bacillota</taxon>
        <taxon>Bacilli</taxon>
        <taxon>Lactobacillales</taxon>
        <taxon>Lactobacillaceae</taxon>
        <taxon>Periweissella</taxon>
    </lineage>
</organism>
<name>A0A4P6YWP7_9LACO</name>
<sequence>MKILKIAFSVVLAATFGFLSAVIQAEASNEPRITITKFQYDQNDKPKHNLIETGKLANTEHLVPMAGITYRVTELKDGQKTSHVWERATNASGVVDLTQADGLVRGDYLVEELPNSRIKVGMEPLTISLPFHIVNIAGEFWWMHIYPKSISPVTKPDVKPTGSDEPSVNPLPNTDDELVKAGEIKILKTDRVSKQPLKGVEFKLATSLKNLHQGKYYQVNGHDYTLKTNGKGRLVFKKLPVGTYYVKETANLKGYHLLDDSIKITVTSEKWQQSISVTNEKTWFQKLMDVLYPDTDDADGNGNGNGNGYGDSKKHGNKGNRSDSQTTTKNGKSSFFPPTGEIIRPIAFIVVGVGIVLSAYLVRRKRH</sequence>
<evidence type="ECO:0000256" key="5">
    <source>
        <dbReference type="SAM" id="Phobius"/>
    </source>
</evidence>
<dbReference type="KEGG" id="wei:EQG49_13080"/>
<dbReference type="SUPFAM" id="SSF49478">
    <property type="entry name" value="Cna protein B-type domain"/>
    <property type="match status" value="1"/>
</dbReference>
<dbReference type="Pfam" id="PF17802">
    <property type="entry name" value="SpaA"/>
    <property type="match status" value="1"/>
</dbReference>
<keyword evidence="5" id="KW-1133">Transmembrane helix</keyword>
<evidence type="ECO:0000256" key="3">
    <source>
        <dbReference type="ARBA" id="ARBA00022729"/>
    </source>
</evidence>
<feature type="chain" id="PRO_5020510326" description="SpaA-like prealbumin fold domain-containing protein" evidence="6">
    <location>
        <begin position="28"/>
        <end position="367"/>
    </location>
</feature>
<dbReference type="OrthoDB" id="2216808at2"/>
<keyword evidence="5" id="KW-0812">Transmembrane</keyword>
<feature type="transmembrane region" description="Helical" evidence="5">
    <location>
        <begin position="342"/>
        <end position="362"/>
    </location>
</feature>
<keyword evidence="2" id="KW-0964">Secreted</keyword>
<evidence type="ECO:0000256" key="6">
    <source>
        <dbReference type="SAM" id="SignalP"/>
    </source>
</evidence>
<dbReference type="PANTHER" id="PTHR36108:SF13">
    <property type="entry name" value="COLOSSIN-B-RELATED"/>
    <property type="match status" value="1"/>
</dbReference>
<dbReference type="InterPro" id="IPR013783">
    <property type="entry name" value="Ig-like_fold"/>
</dbReference>
<comment type="similarity">
    <text evidence="1">Belongs to the serine-aspartate repeat-containing protein (SDr) family.</text>
</comment>
<evidence type="ECO:0000256" key="4">
    <source>
        <dbReference type="SAM" id="MobiDB-lite"/>
    </source>
</evidence>
<keyword evidence="5" id="KW-0472">Membrane</keyword>
<feature type="domain" description="SpaA-like prealbumin fold" evidence="7">
    <location>
        <begin position="182"/>
        <end position="281"/>
    </location>
</feature>
<proteinExistence type="inferred from homology"/>
<accession>A0A4P6YWP7</accession>
<feature type="signal peptide" evidence="6">
    <location>
        <begin position="1"/>
        <end position="27"/>
    </location>
</feature>
<dbReference type="InterPro" id="IPR041033">
    <property type="entry name" value="SpaA_PFL_dom_1"/>
</dbReference>
<reference evidence="9" key="1">
    <citation type="submission" date="2019-03" db="EMBL/GenBank/DDBJ databases">
        <title>Weissella sp. 26KH-42 Genome sequencing.</title>
        <authorList>
            <person name="Heo J."/>
            <person name="Kim S.-J."/>
            <person name="Kim J.-S."/>
            <person name="Hong S.-B."/>
            <person name="Kwon S.-W."/>
        </authorList>
    </citation>
    <scope>NUCLEOTIDE SEQUENCE [LARGE SCALE GENOMIC DNA]</scope>
    <source>
        <strain evidence="9">26KH-42</strain>
    </source>
</reference>
<dbReference type="Gene3D" id="2.60.40.10">
    <property type="entry name" value="Immunoglobulins"/>
    <property type="match status" value="1"/>
</dbReference>
<dbReference type="PANTHER" id="PTHR36108">
    <property type="entry name" value="COLOSSIN-B-RELATED"/>
    <property type="match status" value="1"/>
</dbReference>
<dbReference type="RefSeq" id="WP_133364406.1">
    <property type="nucleotide sequence ID" value="NZ_CP037940.1"/>
</dbReference>
<dbReference type="Proteomes" id="UP000292886">
    <property type="component" value="Chromosome"/>
</dbReference>
<feature type="region of interest" description="Disordered" evidence="4">
    <location>
        <begin position="295"/>
        <end position="335"/>
    </location>
</feature>
<keyword evidence="3 6" id="KW-0732">Signal</keyword>
<evidence type="ECO:0000256" key="1">
    <source>
        <dbReference type="ARBA" id="ARBA00007257"/>
    </source>
</evidence>
<gene>
    <name evidence="8" type="ORF">EQG49_13080</name>
</gene>
<evidence type="ECO:0000313" key="9">
    <source>
        <dbReference type="Proteomes" id="UP000292886"/>
    </source>
</evidence>
<dbReference type="EMBL" id="CP037940">
    <property type="protein sequence ID" value="QBO37329.1"/>
    <property type="molecule type" value="Genomic_DNA"/>
</dbReference>
<evidence type="ECO:0000313" key="8">
    <source>
        <dbReference type="EMBL" id="QBO37329.1"/>
    </source>
</evidence>